<evidence type="ECO:0000256" key="1">
    <source>
        <dbReference type="SAM" id="MobiDB-lite"/>
    </source>
</evidence>
<proteinExistence type="predicted"/>
<feature type="region of interest" description="Disordered" evidence="1">
    <location>
        <begin position="27"/>
        <end position="216"/>
    </location>
</feature>
<dbReference type="AlphaFoldDB" id="A0A2S2R8G9"/>
<dbReference type="EMBL" id="GGMS01017123">
    <property type="protein sequence ID" value="MBY86326.1"/>
    <property type="molecule type" value="Transcribed_RNA"/>
</dbReference>
<feature type="chain" id="PRO_5015560791" description="Replicase polyprotein 1a" evidence="2">
    <location>
        <begin position="25"/>
        <end position="251"/>
    </location>
</feature>
<feature type="compositionally biased region" description="Basic and acidic residues" evidence="1">
    <location>
        <begin position="164"/>
        <end position="178"/>
    </location>
</feature>
<sequence length="251" mass="27081">MGVMGPRTFCLTIFCVFLVNNVLAESGQNVPSTSPIPSKPNKDEKDELFIDDESDITDQLGSDDMMMGEEGSGMGSPSKGTGAEDMESSGSGYGPDDEDAHVRKTKVKTPIDSEEDEDDEEDDEIENDNEDFVKENPSKINPSKTSTTSTTTSTTTTTTENYGEESRILELPKQKTNTDDVNVASNKPEVVPQTTSTSTLPPPPSNAIDDHSSSNGVYISPNNHPERTSSFFAQPGILAGNKLNTCLIFLL</sequence>
<protein>
    <recommendedName>
        <fullName evidence="4">Replicase polyprotein 1a</fullName>
    </recommendedName>
</protein>
<feature type="compositionally biased region" description="Acidic residues" evidence="1">
    <location>
        <begin position="112"/>
        <end position="130"/>
    </location>
</feature>
<accession>A0A2S2R8G9</accession>
<feature type="compositionally biased region" description="Polar residues" evidence="1">
    <location>
        <begin position="27"/>
        <end position="36"/>
    </location>
</feature>
<reference evidence="3" key="1">
    <citation type="submission" date="2018-04" db="EMBL/GenBank/DDBJ databases">
        <title>Transcriptome assembly of Sipha flava.</title>
        <authorList>
            <person name="Scully E.D."/>
            <person name="Geib S.M."/>
            <person name="Palmer N.A."/>
            <person name="Koch K."/>
            <person name="Bradshaw J."/>
            <person name="Heng-Moss T."/>
            <person name="Sarath G."/>
        </authorList>
    </citation>
    <scope>NUCLEOTIDE SEQUENCE</scope>
</reference>
<evidence type="ECO:0008006" key="4">
    <source>
        <dbReference type="Google" id="ProtNLM"/>
    </source>
</evidence>
<keyword evidence="2" id="KW-0732">Signal</keyword>
<organism evidence="3">
    <name type="scientific">Sipha flava</name>
    <name type="common">yellow sugarcane aphid</name>
    <dbReference type="NCBI Taxonomy" id="143950"/>
    <lineage>
        <taxon>Eukaryota</taxon>
        <taxon>Metazoa</taxon>
        <taxon>Ecdysozoa</taxon>
        <taxon>Arthropoda</taxon>
        <taxon>Hexapoda</taxon>
        <taxon>Insecta</taxon>
        <taxon>Pterygota</taxon>
        <taxon>Neoptera</taxon>
        <taxon>Paraneoptera</taxon>
        <taxon>Hemiptera</taxon>
        <taxon>Sternorrhyncha</taxon>
        <taxon>Aphidomorpha</taxon>
        <taxon>Aphidoidea</taxon>
        <taxon>Aphididae</taxon>
        <taxon>Sipha</taxon>
    </lineage>
</organism>
<name>A0A2S2R8G9_9HEMI</name>
<feature type="compositionally biased region" description="Low complexity" evidence="1">
    <location>
        <begin position="145"/>
        <end position="159"/>
    </location>
</feature>
<feature type="signal peptide" evidence="2">
    <location>
        <begin position="1"/>
        <end position="24"/>
    </location>
</feature>
<gene>
    <name evidence="3" type="ORF">g.51067</name>
</gene>
<evidence type="ECO:0000256" key="2">
    <source>
        <dbReference type="SAM" id="SignalP"/>
    </source>
</evidence>
<evidence type="ECO:0000313" key="3">
    <source>
        <dbReference type="EMBL" id="MBY86326.1"/>
    </source>
</evidence>